<evidence type="ECO:0000313" key="4">
    <source>
        <dbReference type="EMBL" id="MEV0706025.1"/>
    </source>
</evidence>
<feature type="chain" id="PRO_5045728949" evidence="2">
    <location>
        <begin position="20"/>
        <end position="193"/>
    </location>
</feature>
<evidence type="ECO:0000313" key="5">
    <source>
        <dbReference type="Proteomes" id="UP001551695"/>
    </source>
</evidence>
<organism evidence="4 5">
    <name type="scientific">Nocardia aurea</name>
    <dbReference type="NCBI Taxonomy" id="2144174"/>
    <lineage>
        <taxon>Bacteria</taxon>
        <taxon>Bacillati</taxon>
        <taxon>Actinomycetota</taxon>
        <taxon>Actinomycetes</taxon>
        <taxon>Mycobacteriales</taxon>
        <taxon>Nocardiaceae</taxon>
        <taxon>Nocardia</taxon>
    </lineage>
</organism>
<evidence type="ECO:0000259" key="3">
    <source>
        <dbReference type="Pfam" id="PF14016"/>
    </source>
</evidence>
<feature type="compositionally biased region" description="Low complexity" evidence="1">
    <location>
        <begin position="33"/>
        <end position="45"/>
    </location>
</feature>
<dbReference type="Pfam" id="PF14016">
    <property type="entry name" value="DUF4232"/>
    <property type="match status" value="1"/>
</dbReference>
<name>A0ABV3FKZ9_9NOCA</name>
<sequence>MTQRIATTAAMFSVLGAAALVLTGCASEPASPQAQATSAQADAPQGQPRGQVPACADGQLNFNAEPITNSAGTTLGFKLNYWVVGASGACSLTGYPGVTAVTGGPQVDAVRKPRGALSGGLPQGQDTPLTVVLDRDHGAQAVVETTVIARQSAACPTYTAFLTTPPNTTDTRKVSVTAQGCEYAVYPVYSWSR</sequence>
<evidence type="ECO:0000256" key="2">
    <source>
        <dbReference type="SAM" id="SignalP"/>
    </source>
</evidence>
<feature type="domain" description="DUF4232" evidence="3">
    <location>
        <begin position="87"/>
        <end position="182"/>
    </location>
</feature>
<dbReference type="InterPro" id="IPR025326">
    <property type="entry name" value="DUF4232"/>
</dbReference>
<comment type="caution">
    <text evidence="4">The sequence shown here is derived from an EMBL/GenBank/DDBJ whole genome shotgun (WGS) entry which is preliminary data.</text>
</comment>
<accession>A0ABV3FKZ9</accession>
<gene>
    <name evidence="4" type="ORF">AB0I48_00490</name>
</gene>
<keyword evidence="5" id="KW-1185">Reference proteome</keyword>
<proteinExistence type="predicted"/>
<dbReference type="RefSeq" id="WP_357779006.1">
    <property type="nucleotide sequence ID" value="NZ_JBFAKC010000001.1"/>
</dbReference>
<feature type="region of interest" description="Disordered" evidence="1">
    <location>
        <begin position="33"/>
        <end position="56"/>
    </location>
</feature>
<dbReference type="PROSITE" id="PS51257">
    <property type="entry name" value="PROKAR_LIPOPROTEIN"/>
    <property type="match status" value="1"/>
</dbReference>
<dbReference type="Proteomes" id="UP001551695">
    <property type="component" value="Unassembled WGS sequence"/>
</dbReference>
<keyword evidence="2" id="KW-0732">Signal</keyword>
<dbReference type="EMBL" id="JBFAKC010000001">
    <property type="protein sequence ID" value="MEV0706025.1"/>
    <property type="molecule type" value="Genomic_DNA"/>
</dbReference>
<evidence type="ECO:0000256" key="1">
    <source>
        <dbReference type="SAM" id="MobiDB-lite"/>
    </source>
</evidence>
<protein>
    <submittedName>
        <fullName evidence="4">DUF4232 domain-containing protein</fullName>
    </submittedName>
</protein>
<reference evidence="4 5" key="1">
    <citation type="submission" date="2024-06" db="EMBL/GenBank/DDBJ databases">
        <title>The Natural Products Discovery Center: Release of the First 8490 Sequenced Strains for Exploring Actinobacteria Biosynthetic Diversity.</title>
        <authorList>
            <person name="Kalkreuter E."/>
            <person name="Kautsar S.A."/>
            <person name="Yang D."/>
            <person name="Bader C.D."/>
            <person name="Teijaro C.N."/>
            <person name="Fluegel L."/>
            <person name="Davis C.M."/>
            <person name="Simpson J.R."/>
            <person name="Lauterbach L."/>
            <person name="Steele A.D."/>
            <person name="Gui C."/>
            <person name="Meng S."/>
            <person name="Li G."/>
            <person name="Viehrig K."/>
            <person name="Ye F."/>
            <person name="Su P."/>
            <person name="Kiefer A.F."/>
            <person name="Nichols A."/>
            <person name="Cepeda A.J."/>
            <person name="Yan W."/>
            <person name="Fan B."/>
            <person name="Jiang Y."/>
            <person name="Adhikari A."/>
            <person name="Zheng C.-J."/>
            <person name="Schuster L."/>
            <person name="Cowan T.M."/>
            <person name="Smanski M.J."/>
            <person name="Chevrette M.G."/>
            <person name="De Carvalho L.P.S."/>
            <person name="Shen B."/>
        </authorList>
    </citation>
    <scope>NUCLEOTIDE SEQUENCE [LARGE SCALE GENOMIC DNA]</scope>
    <source>
        <strain evidence="4 5">NPDC050403</strain>
    </source>
</reference>
<feature type="signal peptide" evidence="2">
    <location>
        <begin position="1"/>
        <end position="19"/>
    </location>
</feature>